<evidence type="ECO:0000313" key="1">
    <source>
        <dbReference type="EMBL" id="KKW13323.1"/>
    </source>
</evidence>
<gene>
    <name evidence="1" type="ORF">UY48_C0002G0014</name>
</gene>
<sequence length="96" mass="11309">MKYRKRPTEVEAFRWTGDETQTEDPEWIVEALREGRARLEGAGTAEVRMWLRTSNPLWERTARPGDYIVQTYPGELWPLPSDLFEAEWQPAEEETP</sequence>
<name>A0A0G1W3P4_9BACT</name>
<organism evidence="1 2">
    <name type="scientific">Candidatus Gottesmanbacteria bacterium GW2011_GWB1_49_7</name>
    <dbReference type="NCBI Taxonomy" id="1618448"/>
    <lineage>
        <taxon>Bacteria</taxon>
        <taxon>Candidatus Gottesmaniibacteriota</taxon>
    </lineage>
</organism>
<reference evidence="1 2" key="1">
    <citation type="journal article" date="2015" name="Nature">
        <title>rRNA introns, odd ribosomes, and small enigmatic genomes across a large radiation of phyla.</title>
        <authorList>
            <person name="Brown C.T."/>
            <person name="Hug L.A."/>
            <person name="Thomas B.C."/>
            <person name="Sharon I."/>
            <person name="Castelle C.J."/>
            <person name="Singh A."/>
            <person name="Wilkins M.J."/>
            <person name="Williams K.H."/>
            <person name="Banfield J.F."/>
        </authorList>
    </citation>
    <scope>NUCLEOTIDE SEQUENCE [LARGE SCALE GENOMIC DNA]</scope>
</reference>
<accession>A0A0G1W3P4</accession>
<dbReference type="AlphaFoldDB" id="A0A0G1W3P4"/>
<dbReference type="Proteomes" id="UP000034588">
    <property type="component" value="Unassembled WGS sequence"/>
</dbReference>
<proteinExistence type="predicted"/>
<comment type="caution">
    <text evidence="1">The sequence shown here is derived from an EMBL/GenBank/DDBJ whole genome shotgun (WGS) entry which is preliminary data.</text>
</comment>
<dbReference type="EMBL" id="LCQD01000002">
    <property type="protein sequence ID" value="KKW13323.1"/>
    <property type="molecule type" value="Genomic_DNA"/>
</dbReference>
<evidence type="ECO:0000313" key="2">
    <source>
        <dbReference type="Proteomes" id="UP000034588"/>
    </source>
</evidence>
<protein>
    <submittedName>
        <fullName evidence="1">Uncharacterized protein</fullName>
    </submittedName>
</protein>